<dbReference type="InterPro" id="IPR036615">
    <property type="entry name" value="Mur_ligase_C_dom_sf"/>
</dbReference>
<dbReference type="Pfam" id="PF02875">
    <property type="entry name" value="Mur_ligase_C"/>
    <property type="match status" value="1"/>
</dbReference>
<dbReference type="InterPro" id="IPR005762">
    <property type="entry name" value="MurD"/>
</dbReference>
<dbReference type="PROSITE" id="PS01011">
    <property type="entry name" value="FOLYLPOLYGLU_SYNT_1"/>
    <property type="match status" value="1"/>
</dbReference>
<dbReference type="PANTHER" id="PTHR43692:SF1">
    <property type="entry name" value="UDP-N-ACETYLMURAMOYLALANINE--D-GLUTAMATE LIGASE"/>
    <property type="match status" value="1"/>
</dbReference>
<keyword evidence="3 9" id="KW-0963">Cytoplasm</keyword>
<keyword evidence="6 9" id="KW-0547">Nucleotide-binding</keyword>
<dbReference type="Pfam" id="PF08245">
    <property type="entry name" value="Mur_ligase_M"/>
    <property type="match status" value="1"/>
</dbReference>
<dbReference type="Proteomes" id="UP000182108">
    <property type="component" value="Unassembled WGS sequence"/>
</dbReference>
<dbReference type="Gene3D" id="3.40.1190.10">
    <property type="entry name" value="Mur-like, catalytic domain"/>
    <property type="match status" value="1"/>
</dbReference>
<evidence type="ECO:0000256" key="2">
    <source>
        <dbReference type="ARBA" id="ARBA00004752"/>
    </source>
</evidence>
<comment type="function">
    <text evidence="9 10">Cell wall formation. Catalyzes the addition of glutamate to the nucleotide precursor UDP-N-acetylmuramoyl-L-alanine (UMA).</text>
</comment>
<gene>
    <name evidence="9" type="primary">murD</name>
    <name evidence="13" type="ORF">Ga0061068_101259</name>
</gene>
<evidence type="ECO:0000256" key="3">
    <source>
        <dbReference type="ARBA" id="ARBA00022490"/>
    </source>
</evidence>
<keyword evidence="9 10" id="KW-0133">Cell shape</keyword>
<name>A0A0K6IPJ1_9PROT</name>
<evidence type="ECO:0000256" key="6">
    <source>
        <dbReference type="ARBA" id="ARBA00022741"/>
    </source>
</evidence>
<dbReference type="PANTHER" id="PTHR43692">
    <property type="entry name" value="UDP-N-ACETYLMURAMOYLALANINE--D-GLUTAMATE LIGASE"/>
    <property type="match status" value="1"/>
</dbReference>
<dbReference type="RefSeq" id="WP_055422630.1">
    <property type="nucleotide sequence ID" value="NZ_CYHH01000001.1"/>
</dbReference>
<dbReference type="InterPro" id="IPR004101">
    <property type="entry name" value="Mur_ligase_C"/>
</dbReference>
<comment type="similarity">
    <text evidence="9">Belongs to the MurCDEF family.</text>
</comment>
<evidence type="ECO:0000256" key="10">
    <source>
        <dbReference type="RuleBase" id="RU003664"/>
    </source>
</evidence>
<evidence type="ECO:0000259" key="11">
    <source>
        <dbReference type="Pfam" id="PF02875"/>
    </source>
</evidence>
<reference evidence="14" key="1">
    <citation type="submission" date="2015-08" db="EMBL/GenBank/DDBJ databases">
        <authorList>
            <person name="Babu N.S."/>
            <person name="Beckwith C.J."/>
            <person name="Beseler K.G."/>
            <person name="Brison A."/>
            <person name="Carone J.V."/>
            <person name="Caskin T.P."/>
            <person name="Diamond M."/>
            <person name="Durham M.E."/>
            <person name="Foxe J.M."/>
            <person name="Go M."/>
            <person name="Henderson B.A."/>
            <person name="Jones I.B."/>
            <person name="McGettigan J.A."/>
            <person name="Micheletti S.J."/>
            <person name="Nasrallah M.E."/>
            <person name="Ortiz D."/>
            <person name="Piller C.R."/>
            <person name="Privatt S.R."/>
            <person name="Schneider S.L."/>
            <person name="Sharp S."/>
            <person name="Smith T.C."/>
            <person name="Stanton J.D."/>
            <person name="Ullery H.E."/>
            <person name="Wilson R.J."/>
            <person name="Serrano M.G."/>
            <person name="Buck G."/>
            <person name="Lee V."/>
            <person name="Wang Y."/>
            <person name="Carvalho R."/>
            <person name="Voegtly L."/>
            <person name="Shi R."/>
            <person name="Duckworth R."/>
            <person name="Johnson A."/>
            <person name="Loviza R."/>
            <person name="Walstead R."/>
            <person name="Shah Z."/>
            <person name="Kiflezghi M."/>
            <person name="Wade K."/>
            <person name="Ball S.L."/>
            <person name="Bradley K.W."/>
            <person name="Asai D.J."/>
            <person name="Bowman C.A."/>
            <person name="Russell D.A."/>
            <person name="Pope W.H."/>
            <person name="Jacobs-Sera D."/>
            <person name="Hendrix R.W."/>
            <person name="Hatfull G.F."/>
        </authorList>
    </citation>
    <scope>NUCLEOTIDE SEQUENCE [LARGE SCALE GENOMIC DNA]</scope>
    <source>
        <strain evidence="14">JCM 19170</strain>
    </source>
</reference>
<dbReference type="EC" id="6.3.2.9" evidence="9 10"/>
<dbReference type="SUPFAM" id="SSF53623">
    <property type="entry name" value="MurD-like peptide ligases, catalytic domain"/>
    <property type="match status" value="1"/>
</dbReference>
<evidence type="ECO:0000256" key="4">
    <source>
        <dbReference type="ARBA" id="ARBA00022598"/>
    </source>
</evidence>
<evidence type="ECO:0000313" key="14">
    <source>
        <dbReference type="Proteomes" id="UP000182108"/>
    </source>
</evidence>
<accession>A0A0K6IPJ1</accession>
<keyword evidence="9 10" id="KW-0961">Cell wall biogenesis/degradation</keyword>
<dbReference type="GO" id="GO:0009252">
    <property type="term" value="P:peptidoglycan biosynthetic process"/>
    <property type="evidence" value="ECO:0007669"/>
    <property type="project" value="UniProtKB-UniRule"/>
</dbReference>
<dbReference type="Pfam" id="PF21799">
    <property type="entry name" value="MurD-like_N"/>
    <property type="match status" value="1"/>
</dbReference>
<evidence type="ECO:0000259" key="12">
    <source>
        <dbReference type="Pfam" id="PF08245"/>
    </source>
</evidence>
<dbReference type="SUPFAM" id="SSF51984">
    <property type="entry name" value="MurCD N-terminal domain"/>
    <property type="match status" value="1"/>
</dbReference>
<dbReference type="GO" id="GO:0004326">
    <property type="term" value="F:tetrahydrofolylpolyglutamate synthase activity"/>
    <property type="evidence" value="ECO:0007669"/>
    <property type="project" value="InterPro"/>
</dbReference>
<keyword evidence="9 10" id="KW-0573">Peptidoglycan synthesis</keyword>
<keyword evidence="14" id="KW-1185">Reference proteome</keyword>
<dbReference type="SUPFAM" id="SSF53244">
    <property type="entry name" value="MurD-like peptide ligases, peptide-binding domain"/>
    <property type="match status" value="1"/>
</dbReference>
<sequence>MDLVLGLGLSGEAMVRWLAYRGVPVRAADTRARPPGAARLDALLPPESLVLGRPFEASLLEGVERVWLSPGLSPELPLCRQARSRGLPVQGELALFYEAWQARGRPGRLVAVTGTNGKTTTTALTAHLLRHAGLDALAAGNIAPAILSAAREREEAGLPWPEVWVLEVSSFQLETAGPFAVQAAVVLNVTEDHLDRHGSLAAYTALKARVYEGVETAVVVRDDALVRDMARSAPRRVTVGSDAPGAATDFGVQEGWFVRGRQRLAPRSILPLPGRHNEIDALAALALAEAMGVAPEAAIEGFASFQGLPHRVETVAVRADGVRFIDDSKGTNVGATIAALAGFDAPVILIAGGDGKGQSFAPLAQAAHGRVRLALLIGRDAPALEAAFAQAGVPARRCASLPEAVALADAVAHPGEAVLLSPACASLDMFRDYAHRSEVFLAAIRSLPGGEGRWSMR</sequence>
<keyword evidence="8 9" id="KW-0131">Cell cycle</keyword>
<dbReference type="OrthoDB" id="5287865at2"/>
<keyword evidence="5 9" id="KW-0132">Cell division</keyword>
<dbReference type="EMBL" id="CYHH01000001">
    <property type="protein sequence ID" value="CUB05212.1"/>
    <property type="molecule type" value="Genomic_DNA"/>
</dbReference>
<keyword evidence="4 9" id="KW-0436">Ligase</keyword>
<dbReference type="InterPro" id="IPR018109">
    <property type="entry name" value="Folylpolyglutamate_synth_CS"/>
</dbReference>
<dbReference type="Gene3D" id="3.40.50.720">
    <property type="entry name" value="NAD(P)-binding Rossmann-like Domain"/>
    <property type="match status" value="1"/>
</dbReference>
<feature type="domain" description="Mur ligase central" evidence="12">
    <location>
        <begin position="112"/>
        <end position="288"/>
    </location>
</feature>
<dbReference type="GO" id="GO:0008764">
    <property type="term" value="F:UDP-N-acetylmuramoylalanine-D-glutamate ligase activity"/>
    <property type="evidence" value="ECO:0007669"/>
    <property type="project" value="UniProtKB-UniRule"/>
</dbReference>
<dbReference type="GO" id="GO:0005737">
    <property type="term" value="C:cytoplasm"/>
    <property type="evidence" value="ECO:0007669"/>
    <property type="project" value="UniProtKB-SubCell"/>
</dbReference>
<evidence type="ECO:0000256" key="8">
    <source>
        <dbReference type="ARBA" id="ARBA00023306"/>
    </source>
</evidence>
<organism evidence="13 14">
    <name type="scientific">Tepidiphilus thermophilus</name>
    <dbReference type="NCBI Taxonomy" id="876478"/>
    <lineage>
        <taxon>Bacteria</taxon>
        <taxon>Pseudomonadati</taxon>
        <taxon>Pseudomonadota</taxon>
        <taxon>Hydrogenophilia</taxon>
        <taxon>Hydrogenophilales</taxon>
        <taxon>Hydrogenophilaceae</taxon>
        <taxon>Tepidiphilus</taxon>
    </lineage>
</organism>
<dbReference type="GO" id="GO:0005524">
    <property type="term" value="F:ATP binding"/>
    <property type="evidence" value="ECO:0007669"/>
    <property type="project" value="UniProtKB-UniRule"/>
</dbReference>
<feature type="binding site" evidence="9">
    <location>
        <begin position="114"/>
        <end position="120"/>
    </location>
    <ligand>
        <name>ATP</name>
        <dbReference type="ChEBI" id="CHEBI:30616"/>
    </ligand>
</feature>
<dbReference type="NCBIfam" id="TIGR01087">
    <property type="entry name" value="murD"/>
    <property type="match status" value="1"/>
</dbReference>
<comment type="catalytic activity">
    <reaction evidence="9 10">
        <text>UDP-N-acetyl-alpha-D-muramoyl-L-alanine + D-glutamate + ATP = UDP-N-acetyl-alpha-D-muramoyl-L-alanyl-D-glutamate + ADP + phosphate + H(+)</text>
        <dbReference type="Rhea" id="RHEA:16429"/>
        <dbReference type="ChEBI" id="CHEBI:15378"/>
        <dbReference type="ChEBI" id="CHEBI:29986"/>
        <dbReference type="ChEBI" id="CHEBI:30616"/>
        <dbReference type="ChEBI" id="CHEBI:43474"/>
        <dbReference type="ChEBI" id="CHEBI:83898"/>
        <dbReference type="ChEBI" id="CHEBI:83900"/>
        <dbReference type="ChEBI" id="CHEBI:456216"/>
        <dbReference type="EC" id="6.3.2.9"/>
    </reaction>
</comment>
<comment type="subcellular location">
    <subcellularLocation>
        <location evidence="1 9 10">Cytoplasm</location>
    </subcellularLocation>
</comment>
<feature type="domain" description="Mur ligase C-terminal" evidence="11">
    <location>
        <begin position="310"/>
        <end position="424"/>
    </location>
</feature>
<evidence type="ECO:0000256" key="1">
    <source>
        <dbReference type="ARBA" id="ARBA00004496"/>
    </source>
</evidence>
<dbReference type="GO" id="GO:0008360">
    <property type="term" value="P:regulation of cell shape"/>
    <property type="evidence" value="ECO:0007669"/>
    <property type="project" value="UniProtKB-KW"/>
</dbReference>
<comment type="pathway">
    <text evidence="2 9 10">Cell wall biogenesis; peptidoglycan biosynthesis.</text>
</comment>
<evidence type="ECO:0000256" key="7">
    <source>
        <dbReference type="ARBA" id="ARBA00022840"/>
    </source>
</evidence>
<dbReference type="InterPro" id="IPR036565">
    <property type="entry name" value="Mur-like_cat_sf"/>
</dbReference>
<keyword evidence="7 9" id="KW-0067">ATP-binding</keyword>
<evidence type="ECO:0000256" key="5">
    <source>
        <dbReference type="ARBA" id="ARBA00022618"/>
    </source>
</evidence>
<proteinExistence type="inferred from homology"/>
<evidence type="ECO:0000256" key="9">
    <source>
        <dbReference type="HAMAP-Rule" id="MF_00639"/>
    </source>
</evidence>
<dbReference type="GO" id="GO:0051301">
    <property type="term" value="P:cell division"/>
    <property type="evidence" value="ECO:0007669"/>
    <property type="project" value="UniProtKB-KW"/>
</dbReference>
<dbReference type="InterPro" id="IPR013221">
    <property type="entry name" value="Mur_ligase_cen"/>
</dbReference>
<dbReference type="AlphaFoldDB" id="A0A0K6IPJ1"/>
<dbReference type="UniPathway" id="UPA00219"/>
<protein>
    <recommendedName>
        <fullName evidence="9 10">UDP-N-acetylmuramoylalanine--D-glutamate ligase</fullName>
        <ecNumber evidence="9 10">6.3.2.9</ecNumber>
    </recommendedName>
    <alternativeName>
        <fullName evidence="9">D-glutamic acid-adding enzyme</fullName>
    </alternativeName>
    <alternativeName>
        <fullName evidence="9">UDP-N-acetylmuramoyl-L-alanyl-D-glutamate synthetase</fullName>
    </alternativeName>
</protein>
<dbReference type="Gene3D" id="3.90.190.20">
    <property type="entry name" value="Mur ligase, C-terminal domain"/>
    <property type="match status" value="1"/>
</dbReference>
<dbReference type="HAMAP" id="MF_00639">
    <property type="entry name" value="MurD"/>
    <property type="match status" value="1"/>
</dbReference>
<dbReference type="GO" id="GO:0071555">
    <property type="term" value="P:cell wall organization"/>
    <property type="evidence" value="ECO:0007669"/>
    <property type="project" value="UniProtKB-KW"/>
</dbReference>
<evidence type="ECO:0000313" key="13">
    <source>
        <dbReference type="EMBL" id="CUB05212.1"/>
    </source>
</evidence>